<feature type="compositionally biased region" description="Low complexity" evidence="1">
    <location>
        <begin position="1"/>
        <end position="18"/>
    </location>
</feature>
<accession>A0A1R3KV60</accession>
<gene>
    <name evidence="2" type="ORF">COLO4_04110</name>
</gene>
<keyword evidence="3" id="KW-1185">Reference proteome</keyword>
<name>A0A1R3KV60_9ROSI</name>
<organism evidence="2 3">
    <name type="scientific">Corchorus olitorius</name>
    <dbReference type="NCBI Taxonomy" id="93759"/>
    <lineage>
        <taxon>Eukaryota</taxon>
        <taxon>Viridiplantae</taxon>
        <taxon>Streptophyta</taxon>
        <taxon>Embryophyta</taxon>
        <taxon>Tracheophyta</taxon>
        <taxon>Spermatophyta</taxon>
        <taxon>Magnoliopsida</taxon>
        <taxon>eudicotyledons</taxon>
        <taxon>Gunneridae</taxon>
        <taxon>Pentapetalae</taxon>
        <taxon>rosids</taxon>
        <taxon>malvids</taxon>
        <taxon>Malvales</taxon>
        <taxon>Malvaceae</taxon>
        <taxon>Grewioideae</taxon>
        <taxon>Apeibeae</taxon>
        <taxon>Corchorus</taxon>
    </lineage>
</organism>
<feature type="non-terminal residue" evidence="2">
    <location>
        <position position="1"/>
    </location>
</feature>
<dbReference type="AlphaFoldDB" id="A0A1R3KV60"/>
<proteinExistence type="predicted"/>
<feature type="region of interest" description="Disordered" evidence="1">
    <location>
        <begin position="1"/>
        <end position="44"/>
    </location>
</feature>
<dbReference type="OrthoDB" id="10636083at2759"/>
<dbReference type="EMBL" id="AWUE01011112">
    <property type="protein sequence ID" value="OMP10981.1"/>
    <property type="molecule type" value="Genomic_DNA"/>
</dbReference>
<evidence type="ECO:0000256" key="1">
    <source>
        <dbReference type="SAM" id="MobiDB-lite"/>
    </source>
</evidence>
<reference evidence="3" key="1">
    <citation type="submission" date="2013-09" db="EMBL/GenBank/DDBJ databases">
        <title>Corchorus olitorius genome sequencing.</title>
        <authorList>
            <person name="Alam M."/>
            <person name="Haque M.S."/>
            <person name="Islam M.S."/>
            <person name="Emdad E.M."/>
            <person name="Islam M.M."/>
            <person name="Ahmed B."/>
            <person name="Halim A."/>
            <person name="Hossen Q.M.M."/>
            <person name="Hossain M.Z."/>
            <person name="Ahmed R."/>
            <person name="Khan M.M."/>
            <person name="Islam R."/>
            <person name="Rashid M.M."/>
            <person name="Khan S.A."/>
            <person name="Rahman M.S."/>
            <person name="Alam M."/>
            <person name="Yahiya A.S."/>
            <person name="Khan M.S."/>
            <person name="Azam M.S."/>
            <person name="Haque T."/>
            <person name="Lashkar M.Z.H."/>
            <person name="Akhand A.I."/>
            <person name="Morshed G."/>
            <person name="Roy S."/>
            <person name="Uddin K.S."/>
            <person name="Rabeya T."/>
            <person name="Hossain A.S."/>
            <person name="Chowdhury A."/>
            <person name="Snigdha A.R."/>
            <person name="Mortoza M.S."/>
            <person name="Matin S.A."/>
            <person name="Hoque S.M.E."/>
            <person name="Islam M.K."/>
            <person name="Roy D.K."/>
            <person name="Haider R."/>
            <person name="Moosa M.M."/>
            <person name="Elias S.M."/>
            <person name="Hasan A.M."/>
            <person name="Jahan S."/>
            <person name="Shafiuddin M."/>
            <person name="Mahmood N."/>
            <person name="Shommy N.S."/>
        </authorList>
    </citation>
    <scope>NUCLEOTIDE SEQUENCE [LARGE SCALE GENOMIC DNA]</scope>
    <source>
        <strain evidence="3">cv. O-4</strain>
    </source>
</reference>
<dbReference type="Proteomes" id="UP000187203">
    <property type="component" value="Unassembled WGS sequence"/>
</dbReference>
<comment type="caution">
    <text evidence="2">The sequence shown here is derived from an EMBL/GenBank/DDBJ whole genome shotgun (WGS) entry which is preliminary data.</text>
</comment>
<protein>
    <submittedName>
        <fullName evidence="2">Uncharacterized protein</fullName>
    </submittedName>
</protein>
<feature type="compositionally biased region" description="Basic residues" evidence="1">
    <location>
        <begin position="25"/>
        <end position="41"/>
    </location>
</feature>
<evidence type="ECO:0000313" key="2">
    <source>
        <dbReference type="EMBL" id="OMP10981.1"/>
    </source>
</evidence>
<sequence length="279" mass="29648">RMPHGPADARGTRRGAAAHPQAPGLRRRHQRQRAGRFHTSRPRQALSAAARRCLLEQAFGLHRGLHGRAGQHALAVGQEVGQLGDVHAHELGPARHGEQVGVGHGELLAHQVVASIELAVHPLEAVQHALAHHGLVVVGRGGVEQGTEALVQLGADEVQPLLQVVAGHGAVGRGQLLLGDQIGQVLDDGRAFMQRVAVVEHEEGNIAQRVDAVVVRAVLQLVRLGAGQDRLVGQACLVQDDVGRQRAGARAVVELHGGWLPIRVRKTSAHANPMWRGCA</sequence>
<evidence type="ECO:0000313" key="3">
    <source>
        <dbReference type="Proteomes" id="UP000187203"/>
    </source>
</evidence>